<proteinExistence type="predicted"/>
<dbReference type="Pfam" id="PF13529">
    <property type="entry name" value="Peptidase_C39_2"/>
    <property type="match status" value="1"/>
</dbReference>
<dbReference type="EMBL" id="JAHUZB010000001">
    <property type="protein sequence ID" value="MBV7389502.1"/>
    <property type="molecule type" value="Genomic_DNA"/>
</dbReference>
<gene>
    <name evidence="2" type="ORF">KUA55_02330</name>
</gene>
<dbReference type="InterPro" id="IPR039564">
    <property type="entry name" value="Peptidase_C39-like"/>
</dbReference>
<dbReference type="Proteomes" id="UP000774130">
    <property type="component" value="Unassembled WGS sequence"/>
</dbReference>
<sequence>MRRKSRFPKFLFLLLLLGGGYFGYRYFIESSQPVDAAFVSEANQKLQTDGQKMPLILQTDPTWANTPYGSGSTTNDLATNGCAIASLAMVASFYQSRNVSPQEILNWSGNTYYTEGSGTAWSIFSAFAANNGLNYQNLGVDGSAIQNALNRNIPVVLSVNPGEFTDVGHIMVIMKDLNTDQIRVFDPNDSPRKKHYNQTYNLIDILNQTSNAWAFS</sequence>
<protein>
    <submittedName>
        <fullName evidence="2">C39 family peptidase</fullName>
    </submittedName>
</protein>
<keyword evidence="3" id="KW-1185">Reference proteome</keyword>
<comment type="caution">
    <text evidence="2">The sequence shown here is derived from an EMBL/GenBank/DDBJ whole genome shotgun (WGS) entry which is preliminary data.</text>
</comment>
<organism evidence="2 3">
    <name type="scientific">Enterococcus alishanensis</name>
    <dbReference type="NCBI Taxonomy" id="1303817"/>
    <lineage>
        <taxon>Bacteria</taxon>
        <taxon>Bacillati</taxon>
        <taxon>Bacillota</taxon>
        <taxon>Bacilli</taxon>
        <taxon>Lactobacillales</taxon>
        <taxon>Enterococcaceae</taxon>
        <taxon>Enterococcus</taxon>
    </lineage>
</organism>
<evidence type="ECO:0000313" key="3">
    <source>
        <dbReference type="Proteomes" id="UP000774130"/>
    </source>
</evidence>
<evidence type="ECO:0000313" key="2">
    <source>
        <dbReference type="EMBL" id="MBV7389502.1"/>
    </source>
</evidence>
<evidence type="ECO:0000259" key="1">
    <source>
        <dbReference type="Pfam" id="PF13529"/>
    </source>
</evidence>
<reference evidence="2 3" key="1">
    <citation type="submission" date="2021-06" db="EMBL/GenBank/DDBJ databases">
        <title>Enterococcus alishanensis sp. nov., a novel lactic acid bacterium isolated from fresh coffee beans.</title>
        <authorList>
            <person name="Chen Y.-S."/>
        </authorList>
    </citation>
    <scope>NUCLEOTIDE SEQUENCE [LARGE SCALE GENOMIC DNA]</scope>
    <source>
        <strain evidence="2 3">ALS3</strain>
    </source>
</reference>
<accession>A0ABS6T9B7</accession>
<dbReference type="RefSeq" id="WP_218324559.1">
    <property type="nucleotide sequence ID" value="NZ_JAHUZB010000001.1"/>
</dbReference>
<feature type="domain" description="Peptidase C39-like" evidence="1">
    <location>
        <begin position="54"/>
        <end position="188"/>
    </location>
</feature>
<name>A0ABS6T9B7_9ENTE</name>